<evidence type="ECO:0000313" key="2">
    <source>
        <dbReference type="Proteomes" id="UP000805649"/>
    </source>
</evidence>
<reference evidence="1 2" key="1">
    <citation type="journal article" date="2020" name="Phytopathology">
        <title>Genome Sequence Resources of Colletotrichum truncatum, C. plurivorum, C. musicola, and C. sojae: Four Species Pathogenic to Soybean (Glycine max).</title>
        <authorList>
            <person name="Rogerio F."/>
            <person name="Boufleur T.R."/>
            <person name="Ciampi-Guillardi M."/>
            <person name="Sukno S.A."/>
            <person name="Thon M.R."/>
            <person name="Massola Junior N.S."/>
            <person name="Baroncelli R."/>
        </authorList>
    </citation>
    <scope>NUCLEOTIDE SEQUENCE [LARGE SCALE GENOMIC DNA]</scope>
    <source>
        <strain evidence="1 2">CMES1059</strain>
    </source>
</reference>
<name>A0ACC3YCL7_COLTU</name>
<accession>A0ACC3YCL7</accession>
<dbReference type="Proteomes" id="UP000805649">
    <property type="component" value="Unassembled WGS sequence"/>
</dbReference>
<keyword evidence="2" id="KW-1185">Reference proteome</keyword>
<gene>
    <name evidence="1" type="ORF">CTRU02_215454</name>
</gene>
<protein>
    <submittedName>
        <fullName evidence="1">Uncharacterized protein</fullName>
    </submittedName>
</protein>
<sequence>MLLRNDPPASNGQSAPEPLSFCTACAHLSQQGATQAPVVHEFHNITVGDYGKAIISCQPGATMKIGNVTGGRESVLVIGSFSPGSFFPEAGVNAPTSPPETRLCALEAIDKAEKLETGAKFGGFRLDEKRALFLSDLTCNAKRQELEQCLKDVGSDWDMSICTEVYVSLLAHCKRWLKKGVNGPVVCPNWLWAVREDIYEDIQKPEPGRLERMRTWVQQAPTCSLKRGKWADHILLSLWEEAERQHDNYLSTMVAFTLTYKESCQKMPI</sequence>
<proteinExistence type="predicted"/>
<evidence type="ECO:0000313" key="1">
    <source>
        <dbReference type="EMBL" id="KAL0929555.1"/>
    </source>
</evidence>
<organism evidence="1 2">
    <name type="scientific">Colletotrichum truncatum</name>
    <name type="common">Anthracnose fungus</name>
    <name type="synonym">Colletotrichum capsici</name>
    <dbReference type="NCBI Taxonomy" id="5467"/>
    <lineage>
        <taxon>Eukaryota</taxon>
        <taxon>Fungi</taxon>
        <taxon>Dikarya</taxon>
        <taxon>Ascomycota</taxon>
        <taxon>Pezizomycotina</taxon>
        <taxon>Sordariomycetes</taxon>
        <taxon>Hypocreomycetidae</taxon>
        <taxon>Glomerellales</taxon>
        <taxon>Glomerellaceae</taxon>
        <taxon>Colletotrichum</taxon>
        <taxon>Colletotrichum truncatum species complex</taxon>
    </lineage>
</organism>
<comment type="caution">
    <text evidence="1">The sequence shown here is derived from an EMBL/GenBank/DDBJ whole genome shotgun (WGS) entry which is preliminary data.</text>
</comment>
<dbReference type="EMBL" id="VUJX02000016">
    <property type="protein sequence ID" value="KAL0929555.1"/>
    <property type="molecule type" value="Genomic_DNA"/>
</dbReference>